<gene>
    <name evidence="1" type="ORF">COW36_24170</name>
</gene>
<dbReference type="Pfam" id="PF14567">
    <property type="entry name" value="SUKH_5"/>
    <property type="match status" value="1"/>
</dbReference>
<evidence type="ECO:0000313" key="1">
    <source>
        <dbReference type="EMBL" id="PIW13767.1"/>
    </source>
</evidence>
<protein>
    <recommendedName>
        <fullName evidence="3">Knr4/Smi1-like domain-containing protein</fullName>
    </recommendedName>
</protein>
<dbReference type="EMBL" id="PFFQ01000066">
    <property type="protein sequence ID" value="PIW13767.1"/>
    <property type="molecule type" value="Genomic_DNA"/>
</dbReference>
<comment type="caution">
    <text evidence="1">The sequence shown here is derived from an EMBL/GenBank/DDBJ whole genome shotgun (WGS) entry which is preliminary data.</text>
</comment>
<sequence>MSIERLIKAFELEKRILGAGDKKCPLSAIQAAEEELEMVFPPTYRYYLEHIHLNTHTPIFGVELTEDGRLKETSSVFVTYDLRNYEDLPDEYVLIGQESDFQHVLDTSQVNEAGESPVISWHEEHQQVVYPDFDCFYLERVDGEIYNAMCDKAEEHKLSKEEVLAYIQLHGDLGLPSAEQRFLRVNWDSLLNYYAK</sequence>
<reference evidence="1 2" key="1">
    <citation type="submission" date="2017-09" db="EMBL/GenBank/DDBJ databases">
        <title>Depth-based differentiation of microbial function through sediment-hosted aquifers and enrichment of novel symbionts in the deep terrestrial subsurface.</title>
        <authorList>
            <person name="Probst A.J."/>
            <person name="Ladd B."/>
            <person name="Jarett J.K."/>
            <person name="Geller-Mcgrath D.E."/>
            <person name="Sieber C.M."/>
            <person name="Emerson J.B."/>
            <person name="Anantharaman K."/>
            <person name="Thomas B.C."/>
            <person name="Malmstrom R."/>
            <person name="Stieglmeier M."/>
            <person name="Klingl A."/>
            <person name="Woyke T."/>
            <person name="Ryan C.M."/>
            <person name="Banfield J.F."/>
        </authorList>
    </citation>
    <scope>NUCLEOTIDE SEQUENCE [LARGE SCALE GENOMIC DNA]</scope>
    <source>
        <strain evidence="1">CG17_big_fil_post_rev_8_21_14_2_50_48_46</strain>
    </source>
</reference>
<dbReference type="SUPFAM" id="SSF160631">
    <property type="entry name" value="SMI1/KNR4-like"/>
    <property type="match status" value="1"/>
</dbReference>
<evidence type="ECO:0008006" key="3">
    <source>
        <dbReference type="Google" id="ProtNLM"/>
    </source>
</evidence>
<dbReference type="Proteomes" id="UP000231019">
    <property type="component" value="Unassembled WGS sequence"/>
</dbReference>
<evidence type="ECO:0000313" key="2">
    <source>
        <dbReference type="Proteomes" id="UP000231019"/>
    </source>
</evidence>
<dbReference type="InterPro" id="IPR037883">
    <property type="entry name" value="Knr4/Smi1-like_sf"/>
</dbReference>
<dbReference type="AlphaFoldDB" id="A0A2M7FWY6"/>
<accession>A0A2M7FWY6</accession>
<organism evidence="1 2">
    <name type="scientific">bacterium (Candidatus Blackallbacteria) CG17_big_fil_post_rev_8_21_14_2_50_48_46</name>
    <dbReference type="NCBI Taxonomy" id="2014261"/>
    <lineage>
        <taxon>Bacteria</taxon>
        <taxon>Candidatus Blackallbacteria</taxon>
    </lineage>
</organism>
<dbReference type="Gene3D" id="3.40.1580.10">
    <property type="entry name" value="SMI1/KNR4-like"/>
    <property type="match status" value="1"/>
</dbReference>
<name>A0A2M7FWY6_9BACT</name>
<proteinExistence type="predicted"/>